<sequence>MKLNRRLNGFSLVELMVAMVVAAIVMSMAIGIYISIKKEYKKINKIQEENSTQLVVKQALYNTIKNGGFNLRFGYLSHHFVDKTGDYLDVFGKYGAITIGQLPVPSSSLPESLQSGACRYEQEKCFQPGTDYLMLQRDDGDATLSGAPEANILKVSEEVKQALQITQDNYLLICNEAECDLAKVFSTENEGEVALTAPLTGNFKAGDYIGKYSLDIYYVADSGKTDENNEPIYSLYVYIKQGSDEGTSYELVSGISDFTIEYVSRKFLKNGQRVTWEKVKEAYVDIDSKNIAALKFSFKIKDRNFEQIVLLDKV</sequence>
<reference evidence="3" key="1">
    <citation type="submission" date="2014-10" db="EMBL/GenBank/DDBJ databases">
        <authorList>
            <person name="Kuske C.R."/>
            <person name="Challacombe J.F."/>
            <person name="Daligault H.E."/>
            <person name="Davenport K.W."/>
            <person name="Johnson S.L."/>
            <person name="Siddaramappa S."/>
            <person name="Petersen J.M."/>
        </authorList>
    </citation>
    <scope>NUCLEOTIDE SEQUENCE [LARGE SCALE GENOMIC DNA]</scope>
    <source>
        <strain evidence="3">CA97-1460</strain>
    </source>
</reference>
<gene>
    <name evidence="2" type="ORF">KX01_764</name>
</gene>
<dbReference type="OrthoDB" id="5605424at2"/>
<accession>A0A1J0KUF9</accession>
<dbReference type="EMBL" id="CP009654">
    <property type="protein sequence ID" value="APC97330.1"/>
    <property type="molecule type" value="Genomic_DNA"/>
</dbReference>
<dbReference type="RefSeq" id="WP_083578894.1">
    <property type="nucleotide sequence ID" value="NZ_CP009654.1"/>
</dbReference>
<dbReference type="SUPFAM" id="SSF54523">
    <property type="entry name" value="Pili subunits"/>
    <property type="match status" value="1"/>
</dbReference>
<dbReference type="KEGG" id="frc:KX01_764"/>
<evidence type="ECO:0008006" key="4">
    <source>
        <dbReference type="Google" id="ProtNLM"/>
    </source>
</evidence>
<keyword evidence="1" id="KW-1133">Transmembrane helix</keyword>
<keyword evidence="1" id="KW-0472">Membrane</keyword>
<organism evidence="2 3">
    <name type="scientific">Francisella frigiditurris</name>
    <dbReference type="NCBI Taxonomy" id="1542390"/>
    <lineage>
        <taxon>Bacteria</taxon>
        <taxon>Pseudomonadati</taxon>
        <taxon>Pseudomonadota</taxon>
        <taxon>Gammaproteobacteria</taxon>
        <taxon>Thiotrichales</taxon>
        <taxon>Francisellaceae</taxon>
        <taxon>Francisella</taxon>
    </lineage>
</organism>
<keyword evidence="1" id="KW-0812">Transmembrane</keyword>
<keyword evidence="3" id="KW-1185">Reference proteome</keyword>
<name>A0A1J0KUF9_9GAMM</name>
<dbReference type="InterPro" id="IPR012902">
    <property type="entry name" value="N_methyl_site"/>
</dbReference>
<dbReference type="STRING" id="1542390.KX01_764"/>
<evidence type="ECO:0000313" key="2">
    <source>
        <dbReference type="EMBL" id="APC97330.1"/>
    </source>
</evidence>
<dbReference type="InterPro" id="IPR045584">
    <property type="entry name" value="Pilin-like"/>
</dbReference>
<feature type="transmembrane region" description="Helical" evidence="1">
    <location>
        <begin position="12"/>
        <end position="36"/>
    </location>
</feature>
<evidence type="ECO:0000313" key="3">
    <source>
        <dbReference type="Proteomes" id="UP000182521"/>
    </source>
</evidence>
<dbReference type="Proteomes" id="UP000182521">
    <property type="component" value="Chromosome"/>
</dbReference>
<dbReference type="Pfam" id="PF07963">
    <property type="entry name" value="N_methyl"/>
    <property type="match status" value="1"/>
</dbReference>
<evidence type="ECO:0000256" key="1">
    <source>
        <dbReference type="SAM" id="Phobius"/>
    </source>
</evidence>
<dbReference type="NCBIfam" id="TIGR02532">
    <property type="entry name" value="IV_pilin_GFxxxE"/>
    <property type="match status" value="1"/>
</dbReference>
<proteinExistence type="predicted"/>
<protein>
    <recommendedName>
        <fullName evidence="4">Prepilin-type N-terminal cleavage/methylation domain protein</fullName>
    </recommendedName>
</protein>
<dbReference type="AlphaFoldDB" id="A0A1J0KUF9"/>